<evidence type="ECO:0000313" key="2">
    <source>
        <dbReference type="EMBL" id="MPM44731.1"/>
    </source>
</evidence>
<dbReference type="Gene3D" id="3.40.50.1860">
    <property type="match status" value="1"/>
</dbReference>
<dbReference type="Pfam" id="PF01177">
    <property type="entry name" value="Asp_Glu_race"/>
    <property type="match status" value="1"/>
</dbReference>
<comment type="caution">
    <text evidence="2">The sequence shown here is derived from an EMBL/GenBank/DDBJ whole genome shotgun (WGS) entry which is preliminary data.</text>
</comment>
<protein>
    <recommendedName>
        <fullName evidence="3">Aspartate racemase</fullName>
    </recommendedName>
</protein>
<proteinExistence type="predicted"/>
<sequence>MLSILDEAVSAIKRYGKRRAALLATAGTYQSGIYQKSFEKGGVELVMPDKADQEFFYHLAYQVKAGDTNYDKEGLLAKLQVLRSLGAECFVLGCTEIPVAFADMGVSDDVIDTSLELARAALLAAGYEVKA</sequence>
<reference evidence="2" key="1">
    <citation type="submission" date="2019-08" db="EMBL/GenBank/DDBJ databases">
        <authorList>
            <person name="Kucharzyk K."/>
            <person name="Murdoch R.W."/>
            <person name="Higgins S."/>
            <person name="Loffler F."/>
        </authorList>
    </citation>
    <scope>NUCLEOTIDE SEQUENCE</scope>
</reference>
<dbReference type="SUPFAM" id="SSF53681">
    <property type="entry name" value="Aspartate/glutamate racemase"/>
    <property type="match status" value="1"/>
</dbReference>
<dbReference type="PANTHER" id="PTHR21198:SF7">
    <property type="entry name" value="ASPARTATE-GLUTAMATE RACEMASE FAMILY"/>
    <property type="match status" value="1"/>
</dbReference>
<name>A0A644ZXS1_9ZZZZ</name>
<evidence type="ECO:0000256" key="1">
    <source>
        <dbReference type="ARBA" id="ARBA00023235"/>
    </source>
</evidence>
<dbReference type="AlphaFoldDB" id="A0A644ZXS1"/>
<dbReference type="InterPro" id="IPR001920">
    <property type="entry name" value="Asp/Glu_race"/>
</dbReference>
<dbReference type="EMBL" id="VSSQ01010592">
    <property type="protein sequence ID" value="MPM44731.1"/>
    <property type="molecule type" value="Genomic_DNA"/>
</dbReference>
<gene>
    <name evidence="2" type="ORF">SDC9_91412</name>
</gene>
<dbReference type="PANTHER" id="PTHR21198">
    <property type="entry name" value="GLUTAMATE RACEMASE"/>
    <property type="match status" value="1"/>
</dbReference>
<evidence type="ECO:0008006" key="3">
    <source>
        <dbReference type="Google" id="ProtNLM"/>
    </source>
</evidence>
<keyword evidence="1" id="KW-0413">Isomerase</keyword>
<dbReference type="GO" id="GO:0047661">
    <property type="term" value="F:amino-acid racemase activity"/>
    <property type="evidence" value="ECO:0007669"/>
    <property type="project" value="InterPro"/>
</dbReference>
<organism evidence="2">
    <name type="scientific">bioreactor metagenome</name>
    <dbReference type="NCBI Taxonomy" id="1076179"/>
    <lineage>
        <taxon>unclassified sequences</taxon>
        <taxon>metagenomes</taxon>
        <taxon>ecological metagenomes</taxon>
    </lineage>
</organism>
<accession>A0A644ZXS1</accession>
<dbReference type="InterPro" id="IPR015942">
    <property type="entry name" value="Asp/Glu/hydantoin_racemase"/>
</dbReference>